<dbReference type="CDD" id="cd19902">
    <property type="entry name" value="DSRM_DRADA"/>
    <property type="match status" value="1"/>
</dbReference>
<evidence type="ECO:0000313" key="8">
    <source>
        <dbReference type="Proteomes" id="UP000215902"/>
    </source>
</evidence>
<dbReference type="GO" id="GO:0008251">
    <property type="term" value="F:tRNA-specific adenosine deaminase activity"/>
    <property type="evidence" value="ECO:0007669"/>
    <property type="project" value="TreeGrafter"/>
</dbReference>
<dbReference type="GO" id="GO:0003725">
    <property type="term" value="F:double-stranded RNA binding"/>
    <property type="evidence" value="ECO:0007669"/>
    <property type="project" value="TreeGrafter"/>
</dbReference>
<dbReference type="Pfam" id="PF02137">
    <property type="entry name" value="A_deamin"/>
    <property type="match status" value="1"/>
</dbReference>
<keyword evidence="1 2" id="KW-0694">RNA-binding</keyword>
<evidence type="ECO:0000259" key="5">
    <source>
        <dbReference type="PROSITE" id="PS50139"/>
    </source>
</evidence>
<organism evidence="7 8">
    <name type="scientific">Macrostomum lignano</name>
    <dbReference type="NCBI Taxonomy" id="282301"/>
    <lineage>
        <taxon>Eukaryota</taxon>
        <taxon>Metazoa</taxon>
        <taxon>Spiralia</taxon>
        <taxon>Lophotrochozoa</taxon>
        <taxon>Platyhelminthes</taxon>
        <taxon>Rhabditophora</taxon>
        <taxon>Macrostomorpha</taxon>
        <taxon>Macrostomida</taxon>
        <taxon>Macrostomidae</taxon>
        <taxon>Macrostomum</taxon>
    </lineage>
</organism>
<reference evidence="7 8" key="1">
    <citation type="submission" date="2017-06" db="EMBL/GenBank/DDBJ databases">
        <title>A platform for efficient transgenesis in Macrostomum lignano, a flatworm model organism for stem cell research.</title>
        <authorList>
            <person name="Berezikov E."/>
        </authorList>
    </citation>
    <scope>NUCLEOTIDE SEQUENCE [LARGE SCALE GENOMIC DNA]</scope>
    <source>
        <strain evidence="7">DV1</strain>
        <tissue evidence="7">Whole organism</tissue>
    </source>
</reference>
<evidence type="ECO:0008006" key="9">
    <source>
        <dbReference type="Google" id="ProtNLM"/>
    </source>
</evidence>
<feature type="domain" description="DRBM" evidence="4">
    <location>
        <begin position="353"/>
        <end position="421"/>
    </location>
</feature>
<dbReference type="SMART" id="SM00550">
    <property type="entry name" value="Zalpha"/>
    <property type="match status" value="1"/>
</dbReference>
<feature type="domain" description="DRBM" evidence="4">
    <location>
        <begin position="474"/>
        <end position="542"/>
    </location>
</feature>
<dbReference type="PANTHER" id="PTHR10910">
    <property type="entry name" value="EUKARYOTE SPECIFIC DSRNA BINDING PROTEIN"/>
    <property type="match status" value="1"/>
</dbReference>
<name>A0A267F9R8_9PLAT</name>
<dbReference type="AlphaFoldDB" id="A0A267F9R8"/>
<dbReference type="GO" id="GO:0003726">
    <property type="term" value="F:double-stranded RNA adenosine deaminase activity"/>
    <property type="evidence" value="ECO:0007669"/>
    <property type="project" value="InterPro"/>
</dbReference>
<dbReference type="GO" id="GO:0005737">
    <property type="term" value="C:cytoplasm"/>
    <property type="evidence" value="ECO:0007669"/>
    <property type="project" value="TreeGrafter"/>
</dbReference>
<dbReference type="InterPro" id="IPR036388">
    <property type="entry name" value="WH-like_DNA-bd_sf"/>
</dbReference>
<evidence type="ECO:0000256" key="2">
    <source>
        <dbReference type="PROSITE-ProRule" id="PRU00266"/>
    </source>
</evidence>
<comment type="caution">
    <text evidence="7">The sequence shown here is derived from an EMBL/GenBank/DDBJ whole genome shotgun (WGS) entry which is preliminary data.</text>
</comment>
<protein>
    <recommendedName>
        <fullName evidence="9">A to I editase domain-containing protein</fullName>
    </recommendedName>
</protein>
<dbReference type="InterPro" id="IPR042371">
    <property type="entry name" value="Z_dom"/>
</dbReference>
<dbReference type="PROSITE" id="PS50141">
    <property type="entry name" value="A_DEAMIN_EDITASE"/>
    <property type="match status" value="1"/>
</dbReference>
<evidence type="ECO:0000313" key="7">
    <source>
        <dbReference type="EMBL" id="PAA69809.1"/>
    </source>
</evidence>
<feature type="domain" description="A to I editase" evidence="6">
    <location>
        <begin position="607"/>
        <end position="958"/>
    </location>
</feature>
<evidence type="ECO:0000259" key="4">
    <source>
        <dbReference type="PROSITE" id="PS50137"/>
    </source>
</evidence>
<dbReference type="Gene3D" id="1.10.10.10">
    <property type="entry name" value="Winged helix-like DNA-binding domain superfamily/Winged helix DNA-binding domain"/>
    <property type="match status" value="1"/>
</dbReference>
<accession>A0A267F9R8</accession>
<feature type="compositionally biased region" description="Low complexity" evidence="3">
    <location>
        <begin position="217"/>
        <end position="237"/>
    </location>
</feature>
<feature type="region of interest" description="Disordered" evidence="3">
    <location>
        <begin position="192"/>
        <end position="268"/>
    </location>
</feature>
<feature type="domain" description="Z-binding" evidence="5">
    <location>
        <begin position="268"/>
        <end position="334"/>
    </location>
</feature>
<dbReference type="EMBL" id="NIVC01001288">
    <property type="protein sequence ID" value="PAA69809.1"/>
    <property type="molecule type" value="Genomic_DNA"/>
</dbReference>
<dbReference type="GO" id="GO:0005730">
    <property type="term" value="C:nucleolus"/>
    <property type="evidence" value="ECO:0007669"/>
    <property type="project" value="TreeGrafter"/>
</dbReference>
<feature type="region of interest" description="Disordered" evidence="3">
    <location>
        <begin position="151"/>
        <end position="178"/>
    </location>
</feature>
<dbReference type="SMART" id="SM00358">
    <property type="entry name" value="DSRM"/>
    <property type="match status" value="2"/>
</dbReference>
<dbReference type="Pfam" id="PF02295">
    <property type="entry name" value="z-alpha"/>
    <property type="match status" value="1"/>
</dbReference>
<dbReference type="SUPFAM" id="SSF54768">
    <property type="entry name" value="dsRNA-binding domain-like"/>
    <property type="match status" value="2"/>
</dbReference>
<dbReference type="Pfam" id="PF00035">
    <property type="entry name" value="dsrm"/>
    <property type="match status" value="2"/>
</dbReference>
<evidence type="ECO:0000256" key="3">
    <source>
        <dbReference type="SAM" id="MobiDB-lite"/>
    </source>
</evidence>
<dbReference type="InterPro" id="IPR014720">
    <property type="entry name" value="dsRBD_dom"/>
</dbReference>
<gene>
    <name evidence="7" type="ORF">BOX15_Mlig029635g1</name>
</gene>
<evidence type="ECO:0000259" key="6">
    <source>
        <dbReference type="PROSITE" id="PS50141"/>
    </source>
</evidence>
<dbReference type="PANTHER" id="PTHR10910:SF107">
    <property type="entry name" value="DOUBLE-STRANDED RNA-SPECIFIC ADENOSINE DEAMINASE"/>
    <property type="match status" value="1"/>
</dbReference>
<sequence length="962" mass="102037">MQCQGLDENATMSDLHNRILNYLSSGQRSKQEILHAVQPCTSFRLTVALQQLVQADLLSCSNGKCFLRNSTDTDFPAYSSTNSSDLKFASSEVSSIAALPPAECPASSAAFPPAGCPASSAALPPAECPASSAAFPPAGCPASSAALPPAGCPASSVAASPNPASTAQPSAFKRPLPPHELLKLGGACSDATASVSALGPPVPPSSMAVRGRGWGRGLQRQFPQQPQQSQQPMQQTQPQPPASLAAQNLSDGDSDLESDSNALFEDSDSELSSLQRSLLRALSDRWPQAVSRLQLQKQVGAASKSEVNRSLYGLHKAGLVTKATDSPPQWLSVIAIGDASSASDAGPEVQEKNAVSRLQEWCQAQRVVLSIDCLSSRGPPHRPTFKFCVSLDGSPLCSAEAGSVRAAKQLVCATALQRLETEGRLQPPMKPLSPVRAQPEAVHELAGLADKLDCQGDAPAAAVDARWLQVLLRNPISALTEWCQSQGHRLDTPSLGATGPPHRPRFAAAVDIDGRRLCQAEAATKRDARRDACDRALHLLAAAGLLSTASSTAAADLPDATIGDKVAALVHRRFETAALASGESLAGRKVLAGFALLWPDGQLSLLSLGVGNRCVSGDCLAMSGRVLHDCHAEIVAKRALLRFFIRQLALLTAGRATDDGDEEGDGPPACCFQVSDDGRARLLDGCSLHLYISAAPCGDGAVYCRSSDAPALDPLPAEWHRPDEIQRFSPAGGRLRSKMERGEGTIPVDDEACGDADFRQAWDGLAAGQRLRTMSCSDKIARWSLLGLQGALLSHVLQPVYLTSLTLGTLYHAKHQARAVCCRAHWALAADSASPALPVGYRLTHLDLSQLSRGGVERDTERTNSHSLNWYRGSSQVEICDATRGRPLGTGDQDFSRLSKFAIFRAFADASGKPAWRTYDQAKAAAVDHQTVKRQLLAALQKRGLGAWIRKPAEVDTFELDS</sequence>
<dbReference type="OrthoDB" id="10268011at2759"/>
<dbReference type="PROSITE" id="PS50139">
    <property type="entry name" value="Z_BINDING"/>
    <property type="match status" value="1"/>
</dbReference>
<dbReference type="SUPFAM" id="SSF46785">
    <property type="entry name" value="Winged helix' DNA-binding domain"/>
    <property type="match status" value="1"/>
</dbReference>
<feature type="compositionally biased region" description="Low complexity" evidence="3">
    <location>
        <begin position="153"/>
        <end position="165"/>
    </location>
</feature>
<keyword evidence="8" id="KW-1185">Reference proteome</keyword>
<dbReference type="Proteomes" id="UP000215902">
    <property type="component" value="Unassembled WGS sequence"/>
</dbReference>
<feature type="compositionally biased region" description="Low complexity" evidence="3">
    <location>
        <begin position="259"/>
        <end position="268"/>
    </location>
</feature>
<evidence type="ECO:0000256" key="1">
    <source>
        <dbReference type="ARBA" id="ARBA00022884"/>
    </source>
</evidence>
<dbReference type="PROSITE" id="PS50137">
    <property type="entry name" value="DS_RBD"/>
    <property type="match status" value="2"/>
</dbReference>
<dbReference type="GO" id="GO:0006382">
    <property type="term" value="P:adenosine to inosine editing"/>
    <property type="evidence" value="ECO:0007669"/>
    <property type="project" value="TreeGrafter"/>
</dbReference>
<dbReference type="GO" id="GO:0006396">
    <property type="term" value="P:RNA processing"/>
    <property type="evidence" value="ECO:0007669"/>
    <property type="project" value="InterPro"/>
</dbReference>
<dbReference type="InterPro" id="IPR002466">
    <property type="entry name" value="A_deamin"/>
</dbReference>
<proteinExistence type="predicted"/>
<dbReference type="SMART" id="SM00552">
    <property type="entry name" value="ADEAMc"/>
    <property type="match status" value="1"/>
</dbReference>
<dbReference type="InterPro" id="IPR036390">
    <property type="entry name" value="WH_DNA-bd_sf"/>
</dbReference>
<dbReference type="STRING" id="282301.A0A267F9R8"/>
<dbReference type="Gene3D" id="3.30.160.20">
    <property type="match status" value="2"/>
</dbReference>